<keyword evidence="1" id="KW-0479">Metal-binding</keyword>
<evidence type="ECO:0000256" key="1">
    <source>
        <dbReference type="ARBA" id="ARBA00022723"/>
    </source>
</evidence>
<reference evidence="3 4" key="2">
    <citation type="submission" date="2017-09" db="EMBL/GenBank/DDBJ databases">
        <title>Tripartite evolution among Lactobacillus johnsonii, Lactobacillus taiwanensis, Lactobacillus reuteri and their rodent host.</title>
        <authorList>
            <person name="Wang T."/>
            <person name="Knowles S."/>
            <person name="Cheng C."/>
        </authorList>
    </citation>
    <scope>NUCLEOTIDE SEQUENCE [LARGE SCALE GENOMIC DNA]</scope>
    <source>
        <strain evidence="3 4">105n</strain>
    </source>
</reference>
<evidence type="ECO:0000259" key="2">
    <source>
        <dbReference type="PROSITE" id="PS50846"/>
    </source>
</evidence>
<reference evidence="3 4" key="1">
    <citation type="submission" date="2017-05" db="EMBL/GenBank/DDBJ databases">
        <authorList>
            <person name="Lin X.B."/>
            <person name="Stothard P."/>
            <person name="Tasseva G."/>
            <person name="Walter J."/>
        </authorList>
    </citation>
    <scope>NUCLEOTIDE SEQUENCE [LARGE SCALE GENOMIC DNA]</scope>
    <source>
        <strain evidence="3 4">105n</strain>
    </source>
</reference>
<dbReference type="InterPro" id="IPR017969">
    <property type="entry name" value="Heavy-metal-associated_CS"/>
</dbReference>
<dbReference type="EMBL" id="NGPX01000006">
    <property type="protein sequence ID" value="OYS95691.1"/>
    <property type="molecule type" value="Genomic_DNA"/>
</dbReference>
<evidence type="ECO:0000313" key="4">
    <source>
        <dbReference type="Proteomes" id="UP000216681"/>
    </source>
</evidence>
<evidence type="ECO:0000313" key="3">
    <source>
        <dbReference type="EMBL" id="OYS95691.1"/>
    </source>
</evidence>
<dbReference type="GO" id="GO:0046872">
    <property type="term" value="F:metal ion binding"/>
    <property type="evidence" value="ECO:0007669"/>
    <property type="project" value="UniProtKB-KW"/>
</dbReference>
<dbReference type="Pfam" id="PF00403">
    <property type="entry name" value="HMA"/>
    <property type="match status" value="1"/>
</dbReference>
<sequence>MEKVMMKLSGMTCPSCLSKIERAVGSLDGTDQIKVLFNAGKLKFTLDTDKTKTVDVKTAIEKMGYEVQGIKERSLTDECRRKIPGGIEAKRP</sequence>
<feature type="domain" description="HMA" evidence="2">
    <location>
        <begin position="2"/>
        <end position="68"/>
    </location>
</feature>
<accession>A0AB73PV51</accession>
<proteinExistence type="predicted"/>
<dbReference type="CDD" id="cd00371">
    <property type="entry name" value="HMA"/>
    <property type="match status" value="1"/>
</dbReference>
<gene>
    <name evidence="3" type="ORF">CBG15_00955</name>
</gene>
<dbReference type="Proteomes" id="UP000216681">
    <property type="component" value="Unassembled WGS sequence"/>
</dbReference>
<dbReference type="Gene3D" id="3.30.70.100">
    <property type="match status" value="1"/>
</dbReference>
<protein>
    <submittedName>
        <fullName evidence="3">Copper-binding protein</fullName>
    </submittedName>
</protein>
<dbReference type="AlphaFoldDB" id="A0AB73PV51"/>
<dbReference type="PROSITE" id="PS01047">
    <property type="entry name" value="HMA_1"/>
    <property type="match status" value="1"/>
</dbReference>
<organism evidence="3 4">
    <name type="scientific">Limosilactobacillus reuteri</name>
    <name type="common">Lactobacillus reuteri</name>
    <dbReference type="NCBI Taxonomy" id="1598"/>
    <lineage>
        <taxon>Bacteria</taxon>
        <taxon>Bacillati</taxon>
        <taxon>Bacillota</taxon>
        <taxon>Bacilli</taxon>
        <taxon>Lactobacillales</taxon>
        <taxon>Lactobacillaceae</taxon>
        <taxon>Limosilactobacillus</taxon>
    </lineage>
</organism>
<dbReference type="SUPFAM" id="SSF55008">
    <property type="entry name" value="HMA, heavy metal-associated domain"/>
    <property type="match status" value="1"/>
</dbReference>
<dbReference type="InterPro" id="IPR036163">
    <property type="entry name" value="HMA_dom_sf"/>
</dbReference>
<dbReference type="PROSITE" id="PS50846">
    <property type="entry name" value="HMA_2"/>
    <property type="match status" value="1"/>
</dbReference>
<dbReference type="InterPro" id="IPR006121">
    <property type="entry name" value="HMA_dom"/>
</dbReference>
<dbReference type="FunFam" id="3.30.70.100:FF:000001">
    <property type="entry name" value="ATPase copper transporting beta"/>
    <property type="match status" value="1"/>
</dbReference>
<dbReference type="RefSeq" id="WP_094512354.1">
    <property type="nucleotide sequence ID" value="NZ_NGPU01000075.1"/>
</dbReference>
<name>A0AB73PV51_LIMRT</name>
<comment type="caution">
    <text evidence="3">The sequence shown here is derived from an EMBL/GenBank/DDBJ whole genome shotgun (WGS) entry which is preliminary data.</text>
</comment>